<sequence length="103" mass="10972">MHKTLNVGSSANIQNSAALKDQLLTALGECDKVTIDASQLQEVDLSFFQTVYSAHLYAVSNGKTVEFTNDANEKLAATLARAGLADLLPTANLNSWLHGGLPQ</sequence>
<protein>
    <submittedName>
        <fullName evidence="2">STAS domain-containing protein</fullName>
    </submittedName>
</protein>
<dbReference type="InterPro" id="IPR036513">
    <property type="entry name" value="STAS_dom_sf"/>
</dbReference>
<dbReference type="Pfam" id="PF13466">
    <property type="entry name" value="STAS_2"/>
    <property type="match status" value="1"/>
</dbReference>
<name>A0A7V8RDM9_9SPHN</name>
<dbReference type="EMBL" id="VDES01000002">
    <property type="protein sequence ID" value="MBA1374524.1"/>
    <property type="molecule type" value="Genomic_DNA"/>
</dbReference>
<dbReference type="InterPro" id="IPR058548">
    <property type="entry name" value="MlaB-like_STAS"/>
</dbReference>
<accession>A0A7V8RDM9</accession>
<dbReference type="RefSeq" id="WP_181267319.1">
    <property type="nucleotide sequence ID" value="NZ_BAAAGB010000001.1"/>
</dbReference>
<gene>
    <name evidence="2" type="ORF">FG486_09250</name>
</gene>
<dbReference type="AlphaFoldDB" id="A0A7V8RDM9"/>
<evidence type="ECO:0000313" key="3">
    <source>
        <dbReference type="Proteomes" id="UP000589292"/>
    </source>
</evidence>
<proteinExistence type="predicted"/>
<dbReference type="Gene3D" id="3.30.750.24">
    <property type="entry name" value="STAS domain"/>
    <property type="match status" value="1"/>
</dbReference>
<feature type="domain" description="MlaB-like STAS" evidence="1">
    <location>
        <begin position="6"/>
        <end position="84"/>
    </location>
</feature>
<reference evidence="2 3" key="1">
    <citation type="journal article" date="1994" name="Int. J. Syst. Bacteriol.">
        <title>Phylogenetic positions of novel aerobic, bacteriochlorophyll a-containing bacteria and description of Roseococcus thiosulfatophilus gen. nov., sp. nov., Erythromicrobium ramosum gen. nov., sp. nov., and Erythrobacter litoralis sp. nov.</title>
        <authorList>
            <person name="Yurkov V."/>
            <person name="Stackebrandt E."/>
            <person name="Holmes A."/>
            <person name="Fuerst J.A."/>
            <person name="Hugenholtz P."/>
            <person name="Golecki J."/>
            <person name="Gad'on N."/>
            <person name="Gorlenko V.M."/>
            <person name="Kompantseva E.I."/>
            <person name="Drews G."/>
        </authorList>
    </citation>
    <scope>NUCLEOTIDE SEQUENCE [LARGE SCALE GENOMIC DNA]</scope>
    <source>
        <strain evidence="2 3">KR-99</strain>
    </source>
</reference>
<organism evidence="2 3">
    <name type="scientific">Sphingomonas ursincola</name>
    <dbReference type="NCBI Taxonomy" id="56361"/>
    <lineage>
        <taxon>Bacteria</taxon>
        <taxon>Pseudomonadati</taxon>
        <taxon>Pseudomonadota</taxon>
        <taxon>Alphaproteobacteria</taxon>
        <taxon>Sphingomonadales</taxon>
        <taxon>Sphingomonadaceae</taxon>
        <taxon>Sphingomonas</taxon>
    </lineage>
</organism>
<dbReference type="SUPFAM" id="SSF52091">
    <property type="entry name" value="SpoIIaa-like"/>
    <property type="match status" value="1"/>
</dbReference>
<keyword evidence="3" id="KW-1185">Reference proteome</keyword>
<evidence type="ECO:0000313" key="2">
    <source>
        <dbReference type="EMBL" id="MBA1374524.1"/>
    </source>
</evidence>
<dbReference type="Proteomes" id="UP000589292">
    <property type="component" value="Unassembled WGS sequence"/>
</dbReference>
<comment type="caution">
    <text evidence="2">The sequence shown here is derived from an EMBL/GenBank/DDBJ whole genome shotgun (WGS) entry which is preliminary data.</text>
</comment>
<evidence type="ECO:0000259" key="1">
    <source>
        <dbReference type="Pfam" id="PF13466"/>
    </source>
</evidence>